<keyword evidence="1" id="KW-0812">Transmembrane</keyword>
<proteinExistence type="predicted"/>
<dbReference type="AlphaFoldDB" id="A0A0F4YZ80"/>
<dbReference type="CDD" id="cd22997">
    <property type="entry name" value="GT_LH"/>
    <property type="match status" value="1"/>
</dbReference>
<dbReference type="PANTHER" id="PTHR36587">
    <property type="entry name" value="EXPRESSION SITE-ASSOCIATED GENE 3 (ESAG3)-LIKE PROTEIN"/>
    <property type="match status" value="1"/>
</dbReference>
<organism evidence="2 3">
    <name type="scientific">Rasamsonia emersonii (strain ATCC 16479 / CBS 393.64 / IMI 116815)</name>
    <dbReference type="NCBI Taxonomy" id="1408163"/>
    <lineage>
        <taxon>Eukaryota</taxon>
        <taxon>Fungi</taxon>
        <taxon>Dikarya</taxon>
        <taxon>Ascomycota</taxon>
        <taxon>Pezizomycotina</taxon>
        <taxon>Eurotiomycetes</taxon>
        <taxon>Eurotiomycetidae</taxon>
        <taxon>Eurotiales</taxon>
        <taxon>Trichocomaceae</taxon>
        <taxon>Rasamsonia</taxon>
    </lineage>
</organism>
<evidence type="ECO:0000256" key="1">
    <source>
        <dbReference type="SAM" id="Phobius"/>
    </source>
</evidence>
<evidence type="ECO:0000313" key="3">
    <source>
        <dbReference type="Proteomes" id="UP000053958"/>
    </source>
</evidence>
<dbReference type="EMBL" id="LASV01000095">
    <property type="protein sequence ID" value="KKA23602.1"/>
    <property type="molecule type" value="Genomic_DNA"/>
</dbReference>
<comment type="caution">
    <text evidence="2">The sequence shown here is derived from an EMBL/GenBank/DDBJ whole genome shotgun (WGS) entry which is preliminary data.</text>
</comment>
<feature type="transmembrane region" description="Helical" evidence="1">
    <location>
        <begin position="35"/>
        <end position="54"/>
    </location>
</feature>
<dbReference type="Proteomes" id="UP000053958">
    <property type="component" value="Unassembled WGS sequence"/>
</dbReference>
<keyword evidence="1" id="KW-1133">Transmembrane helix</keyword>
<name>A0A0F4YZ80_RASE3</name>
<dbReference type="RefSeq" id="XP_013330214.1">
    <property type="nucleotide sequence ID" value="XM_013474760.1"/>
</dbReference>
<dbReference type="GeneID" id="25314735"/>
<gene>
    <name evidence="2" type="ORF">T310_2384</name>
</gene>
<keyword evidence="1" id="KW-0472">Membrane</keyword>
<dbReference type="PANTHER" id="PTHR36587:SF2">
    <property type="entry name" value="EXPRESSION SITE-ASSOCIATED GENE 3 (ESAG3)-LIKE PROTEIN"/>
    <property type="match status" value="1"/>
</dbReference>
<accession>A0A0F4YZ80</accession>
<evidence type="ECO:0000313" key="2">
    <source>
        <dbReference type="EMBL" id="KKA23602.1"/>
    </source>
</evidence>
<keyword evidence="3" id="KW-1185">Reference proteome</keyword>
<reference evidence="2 3" key="1">
    <citation type="submission" date="2015-04" db="EMBL/GenBank/DDBJ databases">
        <authorList>
            <person name="Heijne W.H."/>
            <person name="Fedorova N.D."/>
            <person name="Nierman W.C."/>
            <person name="Vollebregt A.W."/>
            <person name="Zhao Z."/>
            <person name="Wu L."/>
            <person name="Kumar M."/>
            <person name="Stam H."/>
            <person name="van den Berg M.A."/>
            <person name="Pel H.J."/>
        </authorList>
    </citation>
    <scope>NUCLEOTIDE SEQUENCE [LARGE SCALE GENOMIC DNA]</scope>
    <source>
        <strain evidence="2 3">CBS 393.64</strain>
    </source>
</reference>
<sequence length="614" mass="69525">MPRLTLQTDWEHQRLHGNPSSPLRQIHFRRPRTRILRIIFLTTAIALCFIFFLSRGSGGDGTVSDYWSQYQSLPVSQPPDDLSVISHEAPPVGEDGTLPSRLEKTNPSFHILMPAVEKNVGLCQTVTSAMILNYPPPTVIKSLPDFSSPPTAHDAVVAQIKGIVSFLRNSKRVNEKDLVLIVDGSDTFFQLPPEILIQRFHTTLEKHNQKLKEKYGVVVVENPDKGSKEVVQKYSQRVIFAASKECFPNHPDDVACVSVPGSTLPPDVYGPKTDIQRDGQRNRPRWLDSGAVMGQAADLLPIYERVLEYVLHHRNRHGDQMVLSRLYGTQEYVRELERRRTSSWLKEWFRDMIGISEATNITNVYLRLEPGQRYEFGIGLDYESQLFFTMKNSRNDVEWVKYNNISQVSTVQARHGVPREVRLTLPADIQEKAPNPFTQPARAPGEAVKPPINETVDSLPHPMNMTWETLPLMTNVHSAAVPATIHLNGDPSVRPEWWSNMWFHPWSRALLRKYIRSARGRVASQSSLLGGSDWWDARGGIGGVWTNYDEWMDFEDLCSGFEEKIFDDGLGAWGQEDGGIFQKPIYNQWGILISGKGPPNLEEAQNKEAGNQGK</sequence>
<dbReference type="OrthoDB" id="422736at2759"/>
<protein>
    <submittedName>
        <fullName evidence="2">Uncharacterized protein</fullName>
    </submittedName>
</protein>